<comment type="caution">
    <text evidence="3">The sequence shown here is derived from an EMBL/GenBank/DDBJ whole genome shotgun (WGS) entry which is preliminary data.</text>
</comment>
<name>A0ABS1HQD9_9BACT</name>
<organism evidence="3 4">
    <name type="scientific">Carboxylicivirga marina</name>
    <dbReference type="NCBI Taxonomy" id="2800988"/>
    <lineage>
        <taxon>Bacteria</taxon>
        <taxon>Pseudomonadati</taxon>
        <taxon>Bacteroidota</taxon>
        <taxon>Bacteroidia</taxon>
        <taxon>Marinilabiliales</taxon>
        <taxon>Marinilabiliaceae</taxon>
        <taxon>Carboxylicivirga</taxon>
    </lineage>
</organism>
<proteinExistence type="predicted"/>
<dbReference type="EMBL" id="JAENRR010000086">
    <property type="protein sequence ID" value="MBK3519705.1"/>
    <property type="molecule type" value="Genomic_DNA"/>
</dbReference>
<protein>
    <recommendedName>
        <fullName evidence="5">Lipoprotein</fullName>
    </recommendedName>
</protein>
<reference evidence="3 4" key="1">
    <citation type="submission" date="2021-01" db="EMBL/GenBank/DDBJ databases">
        <title>Carboxyliciviraga sp.nov., isolated from coastal sediments.</title>
        <authorList>
            <person name="Lu D."/>
            <person name="Zhang T."/>
        </authorList>
    </citation>
    <scope>NUCLEOTIDE SEQUENCE [LARGE SCALE GENOMIC DNA]</scope>
    <source>
        <strain evidence="3 4">N1Y132</strain>
    </source>
</reference>
<keyword evidence="4" id="KW-1185">Reference proteome</keyword>
<accession>A0ABS1HQD9</accession>
<sequence length="98" mass="10925">MQKLLFILAMSALILSSCGTKKAEQKKGTHVHADGTVHEAHDHEAPAQESFDVKEEHACKGCDKDSCATKEECDDHKKESAEHDHSHDHGHDHDHDHN</sequence>
<dbReference type="PROSITE" id="PS51257">
    <property type="entry name" value="PROKAR_LIPOPROTEIN"/>
    <property type="match status" value="1"/>
</dbReference>
<evidence type="ECO:0008006" key="5">
    <source>
        <dbReference type="Google" id="ProtNLM"/>
    </source>
</evidence>
<evidence type="ECO:0000256" key="1">
    <source>
        <dbReference type="SAM" id="MobiDB-lite"/>
    </source>
</evidence>
<evidence type="ECO:0000313" key="4">
    <source>
        <dbReference type="Proteomes" id="UP000605676"/>
    </source>
</evidence>
<keyword evidence="2" id="KW-0732">Signal</keyword>
<feature type="region of interest" description="Disordered" evidence="1">
    <location>
        <begin position="21"/>
        <end position="53"/>
    </location>
</feature>
<dbReference type="Proteomes" id="UP000605676">
    <property type="component" value="Unassembled WGS sequence"/>
</dbReference>
<dbReference type="RefSeq" id="WP_200466923.1">
    <property type="nucleotide sequence ID" value="NZ_JAENRR010000086.1"/>
</dbReference>
<feature type="chain" id="PRO_5046187901" description="Lipoprotein" evidence="2">
    <location>
        <begin position="24"/>
        <end position="98"/>
    </location>
</feature>
<feature type="signal peptide" evidence="2">
    <location>
        <begin position="1"/>
        <end position="23"/>
    </location>
</feature>
<evidence type="ECO:0000313" key="3">
    <source>
        <dbReference type="EMBL" id="MBK3519705.1"/>
    </source>
</evidence>
<gene>
    <name evidence="3" type="ORF">JIV24_20360</name>
</gene>
<evidence type="ECO:0000256" key="2">
    <source>
        <dbReference type="SAM" id="SignalP"/>
    </source>
</evidence>
<feature type="region of interest" description="Disordered" evidence="1">
    <location>
        <begin position="73"/>
        <end position="98"/>
    </location>
</feature>